<dbReference type="AlphaFoldDB" id="F2ELI8"/>
<feature type="region of interest" description="Disordered" evidence="1">
    <location>
        <begin position="1"/>
        <end position="68"/>
    </location>
</feature>
<feature type="compositionally biased region" description="Low complexity" evidence="1">
    <location>
        <begin position="58"/>
        <end position="68"/>
    </location>
</feature>
<dbReference type="EMBL" id="AK377016">
    <property type="protein sequence ID" value="BAK08210.1"/>
    <property type="molecule type" value="mRNA"/>
</dbReference>
<accession>F2ELI8</accession>
<organism evidence="2">
    <name type="scientific">Hordeum vulgare subsp. vulgare</name>
    <name type="common">Domesticated barley</name>
    <dbReference type="NCBI Taxonomy" id="112509"/>
    <lineage>
        <taxon>Eukaryota</taxon>
        <taxon>Viridiplantae</taxon>
        <taxon>Streptophyta</taxon>
        <taxon>Embryophyta</taxon>
        <taxon>Tracheophyta</taxon>
        <taxon>Spermatophyta</taxon>
        <taxon>Magnoliopsida</taxon>
        <taxon>Liliopsida</taxon>
        <taxon>Poales</taxon>
        <taxon>Poaceae</taxon>
        <taxon>BOP clade</taxon>
        <taxon>Pooideae</taxon>
        <taxon>Triticodae</taxon>
        <taxon>Triticeae</taxon>
        <taxon>Hordeinae</taxon>
        <taxon>Hordeum</taxon>
    </lineage>
</organism>
<proteinExistence type="evidence at transcript level"/>
<reference evidence="2" key="1">
    <citation type="journal article" date="2011" name="Plant Physiol.">
        <title>Comprehensive sequence analysis of 24,783 barley full-length cDNAs derived from 12 clone libraries.</title>
        <authorList>
            <person name="Matsumoto T."/>
            <person name="Tanaka T."/>
            <person name="Sakai H."/>
            <person name="Amano N."/>
            <person name="Kanamori H."/>
            <person name="Kurita K."/>
            <person name="Kikuta A."/>
            <person name="Kamiya K."/>
            <person name="Yamamoto M."/>
            <person name="Ikawa H."/>
            <person name="Fujii N."/>
            <person name="Hori K."/>
            <person name="Itoh T."/>
            <person name="Sato K."/>
        </authorList>
    </citation>
    <scope>NUCLEOTIDE SEQUENCE</scope>
    <source>
        <tissue evidence="2">Flower</tissue>
    </source>
</reference>
<evidence type="ECO:0000313" key="2">
    <source>
        <dbReference type="EMBL" id="BAK08210.1"/>
    </source>
</evidence>
<sequence length="68" mass="6972">MRLKARRATTESGGRGLSTTALTRGSAGERGEDGRRDSRPSRSDGAKHQVELGGSGRGTVVSGVEACA</sequence>
<evidence type="ECO:0000256" key="1">
    <source>
        <dbReference type="SAM" id="MobiDB-lite"/>
    </source>
</evidence>
<name>F2ELI8_HORVV</name>
<feature type="compositionally biased region" description="Basic and acidic residues" evidence="1">
    <location>
        <begin position="27"/>
        <end position="50"/>
    </location>
</feature>
<protein>
    <submittedName>
        <fullName evidence="2">Predicted protein</fullName>
    </submittedName>
</protein>